<dbReference type="GO" id="GO:0003677">
    <property type="term" value="F:DNA binding"/>
    <property type="evidence" value="ECO:0007669"/>
    <property type="project" value="UniProtKB-KW"/>
</dbReference>
<dbReference type="RefSeq" id="WP_082266922.1">
    <property type="nucleotide sequence ID" value="NZ_LHUQ01000002.1"/>
</dbReference>
<protein>
    <submittedName>
        <fullName evidence="5">Spore germination protein GerE</fullName>
    </submittedName>
</protein>
<evidence type="ECO:0000256" key="1">
    <source>
        <dbReference type="ARBA" id="ARBA00023015"/>
    </source>
</evidence>
<dbReference type="GO" id="GO:0006355">
    <property type="term" value="P:regulation of DNA-templated transcription"/>
    <property type="evidence" value="ECO:0007669"/>
    <property type="project" value="InterPro"/>
</dbReference>
<dbReference type="InterPro" id="IPR000792">
    <property type="entry name" value="Tscrpt_reg_LuxR_C"/>
</dbReference>
<evidence type="ECO:0000313" key="6">
    <source>
        <dbReference type="Proteomes" id="UP000037566"/>
    </source>
</evidence>
<sequence>MPMLTLSPPTDQLPSWLAQAGTVAAEIGAPDFYCRLLSLLETLIPHHSSWIISYSTEMHPDVIYTNGVSMVVTQWYVDAYRNFDPFWRMWQHRRMAGVITLERLDTAIKADIYTDLFQREAGFRDELGVILPSQGNHSLILFLQRNDGVFTQSDINRVQTVFPIMQGLHQAHVNFLFNMIDGSGMADSRRAVMIRDRSGACCYKTAGWDVFARTFPDRVGQIMDYSRTCQTGEAAQRIEFETGMTVQIKNLGECYPLAPGATLYTIECMDRARVKAADITRLGLTNRESEILSLILADKSSGEIAQKLRVSKGTVKNHRARLYRKIGVTSERALIAYFARAG</sequence>
<dbReference type="PANTHER" id="PTHR44688:SF16">
    <property type="entry name" value="DNA-BINDING TRANSCRIPTIONAL ACTIVATOR DEVR_DOSR"/>
    <property type="match status" value="1"/>
</dbReference>
<dbReference type="PANTHER" id="PTHR44688">
    <property type="entry name" value="DNA-BINDING TRANSCRIPTIONAL ACTIVATOR DEVR_DOSR"/>
    <property type="match status" value="1"/>
</dbReference>
<dbReference type="AlphaFoldDB" id="A0A0M0EKQ1"/>
<dbReference type="Proteomes" id="UP000037566">
    <property type="component" value="Unassembled WGS sequence"/>
</dbReference>
<dbReference type="SUPFAM" id="SSF46894">
    <property type="entry name" value="C-terminal effector domain of the bipartite response regulators"/>
    <property type="match status" value="1"/>
</dbReference>
<keyword evidence="1" id="KW-0805">Transcription regulation</keyword>
<keyword evidence="2" id="KW-0238">DNA-binding</keyword>
<evidence type="ECO:0000256" key="2">
    <source>
        <dbReference type="ARBA" id="ARBA00023125"/>
    </source>
</evidence>
<dbReference type="PROSITE" id="PS50043">
    <property type="entry name" value="HTH_LUXR_2"/>
    <property type="match status" value="1"/>
</dbReference>
<evidence type="ECO:0000256" key="3">
    <source>
        <dbReference type="ARBA" id="ARBA00023163"/>
    </source>
</evidence>
<proteinExistence type="predicted"/>
<dbReference type="Pfam" id="PF00196">
    <property type="entry name" value="GerE"/>
    <property type="match status" value="1"/>
</dbReference>
<dbReference type="OrthoDB" id="343383at2"/>
<keyword evidence="6" id="KW-1185">Reference proteome</keyword>
<feature type="domain" description="HTH luxR-type" evidence="4">
    <location>
        <begin position="277"/>
        <end position="342"/>
    </location>
</feature>
<dbReference type="InterPro" id="IPR036388">
    <property type="entry name" value="WH-like_DNA-bd_sf"/>
</dbReference>
<dbReference type="Gene3D" id="1.10.10.10">
    <property type="entry name" value="Winged helix-like DNA-binding domain superfamily/Winged helix DNA-binding domain"/>
    <property type="match status" value="1"/>
</dbReference>
<dbReference type="EMBL" id="LHUQ01000002">
    <property type="protein sequence ID" value="KON65837.1"/>
    <property type="molecule type" value="Genomic_DNA"/>
</dbReference>
<accession>A0A0M0EKQ1</accession>
<keyword evidence="3" id="KW-0804">Transcription</keyword>
<name>A0A0M0EKQ1_KOMEU</name>
<dbReference type="PROSITE" id="PS00622">
    <property type="entry name" value="HTH_LUXR_1"/>
    <property type="match status" value="1"/>
</dbReference>
<gene>
    <name evidence="5" type="primary">gerE</name>
    <name evidence="5" type="ORF">KOEU_05240</name>
</gene>
<dbReference type="SMART" id="SM00421">
    <property type="entry name" value="HTH_LUXR"/>
    <property type="match status" value="1"/>
</dbReference>
<dbReference type="PATRIC" id="fig|33995.3.peg.580"/>
<dbReference type="PRINTS" id="PR00038">
    <property type="entry name" value="HTHLUXR"/>
</dbReference>
<dbReference type="CDD" id="cd06170">
    <property type="entry name" value="LuxR_C_like"/>
    <property type="match status" value="1"/>
</dbReference>
<comment type="caution">
    <text evidence="5">The sequence shown here is derived from an EMBL/GenBank/DDBJ whole genome shotgun (WGS) entry which is preliminary data.</text>
</comment>
<organism evidence="5 6">
    <name type="scientific">Komagataeibacter europaeus</name>
    <name type="common">Gluconacetobacter europaeus</name>
    <dbReference type="NCBI Taxonomy" id="33995"/>
    <lineage>
        <taxon>Bacteria</taxon>
        <taxon>Pseudomonadati</taxon>
        <taxon>Pseudomonadota</taxon>
        <taxon>Alphaproteobacteria</taxon>
        <taxon>Acetobacterales</taxon>
        <taxon>Acetobacteraceae</taxon>
        <taxon>Komagataeibacter</taxon>
    </lineage>
</organism>
<dbReference type="STRING" id="33995.KOEU_05240"/>
<evidence type="ECO:0000259" key="4">
    <source>
        <dbReference type="PROSITE" id="PS50043"/>
    </source>
</evidence>
<dbReference type="InterPro" id="IPR016032">
    <property type="entry name" value="Sig_transdc_resp-reg_C-effctor"/>
</dbReference>
<evidence type="ECO:0000313" key="5">
    <source>
        <dbReference type="EMBL" id="KON65837.1"/>
    </source>
</evidence>
<reference evidence="5" key="1">
    <citation type="submission" date="2015-08" db="EMBL/GenBank/DDBJ databases">
        <title>Draft genome sequence of Komagataeibacter europaeus CECT 8546 a cellulose producer strain from vinegar produced by the traditional method.</title>
        <authorList>
            <person name="Poehlein A."/>
            <person name="Valera M.J."/>
            <person name="Haack F.S."/>
            <person name="Mas A."/>
            <person name="Daniel R."/>
            <person name="Streit W.R."/>
            <person name="Mateo E."/>
        </authorList>
    </citation>
    <scope>NUCLEOTIDE SEQUENCE [LARGE SCALE GENOMIC DNA]</scope>
    <source>
        <strain evidence="5">CECT 8546</strain>
    </source>
</reference>